<sequence length="1019" mass="109587">MSLPQKCTVLVVGGGPAGSFAAAALAREGIDVVLVEADRHPRYHIGESMLPSMRHFLEFIDCYDAFNSHGFIKKNGAAFRLNRSQPEACKYPCPDCYTDFIAANGPQGHAWNVVRSEADKLLFDHAGASGAHTFDATKVDSVQFVGTPSSEDSSAAAADSKIPNPGRPVSATWIRKEDGSSGTIHFDYLIDASGRYGLLSTKYLKNRKFNQNLKNIANWGYWKGGGTYGVGTHKAGSPFFEALTDGSGWCWFIPLHDGTHSIGIVQNQAKATAKKRAAGSPTTKEFYLQSLDLVPGIRALLAEGELVSDIKSASDWSYSASSYAFPYARIAGDAGCFIDPYFSSGVHLAVLGGISAAVTIAASIRGDLDEVGAASWHSKKISESYTRFFLVVSSALKQIQSQGEPVIQDIDEEGFQRAFDLFRPVIQGTADADPNGKLSQSEVSATVEFCFKAFTHVTQEQKEAVVKKLKSLGADGEAGDEETIAKSLGEVEKSLTAEEVEVLNILRSRRMIREDGMNLDSFTLDAIDGLRPRMVRGSLGLTKASAARLNNSHLYSADFLEGKRPGFRARNAEDGIDGSSANGIANGHGQHGGQAYESMNGAENEAVKTTPGTTTNGHANGHPNGHTNGTNGNASPQDSQGRPTPVVVGSGASAPPLDDVSRHTVMNTLYAAAENLETPFDMLMRLANTARVLSLIRVGIQLGVFRSLSASPNPLTVEELAAPTGASQALVRRVVRYLAANRLLAELGPGLFGATKATRFLAEPGMEGGMTFFQGVVAPATQHLPLSLARDGFAERARKPWVFHDWAGVDGDTDLYPWLKTHPDLLAAFQNLMTVDRGGDWIDCLPDAEEGDRRPVFLVDVGGNVGHQSKRLLAARPHLAGRVVVQDLAETVAAAPPAKGIMFAAHDFFTPQPVAGARYYYLRSILHNWADEQAVEILRNLVPALAADSQVLIDEIVVPDTGADAWVAGQDINMMLLFGGRERMADEWAALLDRAGLKIVDIKTYVPVRRSSIIFAMLK</sequence>
<accession>C5H890</accession>
<evidence type="ECO:0000256" key="1">
    <source>
        <dbReference type="ARBA" id="ARBA00005706"/>
    </source>
</evidence>
<dbReference type="InterPro" id="IPR050816">
    <property type="entry name" value="Flavin-dep_Halogenase_NPB"/>
</dbReference>
<comment type="similarity">
    <text evidence="1">Belongs to the flavin-dependent halogenase family.</text>
</comment>
<dbReference type="Gene3D" id="1.10.10.10">
    <property type="entry name" value="Winged helix-like DNA-binding domain superfamily/Winged helix DNA-binding domain"/>
    <property type="match status" value="1"/>
</dbReference>
<evidence type="ECO:0000259" key="9">
    <source>
        <dbReference type="Pfam" id="PF08100"/>
    </source>
</evidence>
<feature type="compositionally biased region" description="Low complexity" evidence="7">
    <location>
        <begin position="609"/>
        <end position="634"/>
    </location>
</feature>
<dbReference type="PROSITE" id="PS51683">
    <property type="entry name" value="SAM_OMT_II"/>
    <property type="match status" value="1"/>
</dbReference>
<keyword evidence="3 10" id="KW-0808">Transferase</keyword>
<feature type="region of interest" description="Disordered" evidence="7">
    <location>
        <begin position="570"/>
        <end position="660"/>
    </location>
</feature>
<dbReference type="InterPro" id="IPR006905">
    <property type="entry name" value="Flavin_halogenase"/>
</dbReference>
<evidence type="ECO:0000256" key="2">
    <source>
        <dbReference type="ARBA" id="ARBA00022603"/>
    </source>
</evidence>
<dbReference type="InterPro" id="IPR001077">
    <property type="entry name" value="COMT_C"/>
</dbReference>
<name>C5H890_FLOCH</name>
<dbReference type="PANTHER" id="PTHR43747:SF5">
    <property type="entry name" value="FAD-BINDING DOMAIN-CONTAINING PROTEIN"/>
    <property type="match status" value="1"/>
</dbReference>
<evidence type="ECO:0000256" key="5">
    <source>
        <dbReference type="ARBA" id="ARBA00023002"/>
    </source>
</evidence>
<evidence type="ECO:0000259" key="8">
    <source>
        <dbReference type="Pfam" id="PF00891"/>
    </source>
</evidence>
<evidence type="ECO:0000313" key="10">
    <source>
        <dbReference type="EMBL" id="ACM42411.1"/>
    </source>
</evidence>
<reference evidence="10" key="1">
    <citation type="journal article" date="2008" name="Chem. Biol.">
        <title>Functional characterization of the biosynthesis of radicicol, an Hsp90 inhibitor resorcylic acid lactone from Chaetomium chiversii.</title>
        <authorList>
            <person name="Wang S."/>
            <person name="Xu Y."/>
            <person name="Maine E.A."/>
            <person name="Wijeratne E.M."/>
            <person name="Espinosa-Artiles P."/>
            <person name="Gunatilaka A.A."/>
            <person name="Molnar I."/>
        </authorList>
    </citation>
    <scope>NUCLEOTIDE SEQUENCE</scope>
    <source>
        <strain evidence="10">CS-36-62</strain>
    </source>
</reference>
<dbReference type="GO" id="GO:0046983">
    <property type="term" value="F:protein dimerization activity"/>
    <property type="evidence" value="ECO:0007669"/>
    <property type="project" value="InterPro"/>
</dbReference>
<evidence type="ECO:0000256" key="3">
    <source>
        <dbReference type="ARBA" id="ARBA00022679"/>
    </source>
</evidence>
<dbReference type="InterPro" id="IPR016461">
    <property type="entry name" value="COMT-like"/>
</dbReference>
<dbReference type="GO" id="GO:0008171">
    <property type="term" value="F:O-methyltransferase activity"/>
    <property type="evidence" value="ECO:0007669"/>
    <property type="project" value="InterPro"/>
</dbReference>
<keyword evidence="2 10" id="KW-0489">Methyltransferase</keyword>
<dbReference type="InterPro" id="IPR012967">
    <property type="entry name" value="COMT_dimerisation"/>
</dbReference>
<dbReference type="PRINTS" id="PR00420">
    <property type="entry name" value="RNGMNOXGNASE"/>
</dbReference>
<dbReference type="PANTHER" id="PTHR43747">
    <property type="entry name" value="FAD-BINDING PROTEIN"/>
    <property type="match status" value="1"/>
</dbReference>
<dbReference type="Pfam" id="PF08100">
    <property type="entry name" value="Dimerisation"/>
    <property type="match status" value="1"/>
</dbReference>
<feature type="domain" description="O-methyltransferase C-terminal" evidence="8">
    <location>
        <begin position="858"/>
        <end position="997"/>
    </location>
</feature>
<dbReference type="InterPro" id="IPR036188">
    <property type="entry name" value="FAD/NAD-bd_sf"/>
</dbReference>
<dbReference type="AlphaFoldDB" id="C5H890"/>
<dbReference type="Gene3D" id="3.40.50.150">
    <property type="entry name" value="Vaccinia Virus protein VP39"/>
    <property type="match status" value="1"/>
</dbReference>
<dbReference type="Pfam" id="PF00891">
    <property type="entry name" value="Methyltransf_2"/>
    <property type="match status" value="1"/>
</dbReference>
<keyword evidence="6" id="KW-0503">Monooxygenase</keyword>
<dbReference type="GO" id="GO:0032259">
    <property type="term" value="P:methylation"/>
    <property type="evidence" value="ECO:0007669"/>
    <property type="project" value="UniProtKB-KW"/>
</dbReference>
<dbReference type="EMBL" id="EU980391">
    <property type="protein sequence ID" value="ACM42411.1"/>
    <property type="molecule type" value="Genomic_DNA"/>
</dbReference>
<dbReference type="InterPro" id="IPR029063">
    <property type="entry name" value="SAM-dependent_MTases_sf"/>
</dbReference>
<dbReference type="InterPro" id="IPR036388">
    <property type="entry name" value="WH-like_DNA-bd_sf"/>
</dbReference>
<evidence type="ECO:0000256" key="7">
    <source>
        <dbReference type="SAM" id="MobiDB-lite"/>
    </source>
</evidence>
<dbReference type="SUPFAM" id="SSF51905">
    <property type="entry name" value="FAD/NAD(P)-binding domain"/>
    <property type="match status" value="1"/>
</dbReference>
<keyword evidence="4" id="KW-0949">S-adenosyl-L-methionine</keyword>
<dbReference type="Pfam" id="PF04820">
    <property type="entry name" value="Trp_halogenase"/>
    <property type="match status" value="2"/>
</dbReference>
<evidence type="ECO:0000256" key="6">
    <source>
        <dbReference type="ARBA" id="ARBA00023033"/>
    </source>
</evidence>
<dbReference type="SUPFAM" id="SSF53335">
    <property type="entry name" value="S-adenosyl-L-methionine-dependent methyltransferases"/>
    <property type="match status" value="1"/>
</dbReference>
<keyword evidence="5" id="KW-0560">Oxidoreductase</keyword>
<dbReference type="InterPro" id="IPR036390">
    <property type="entry name" value="WH_DNA-bd_sf"/>
</dbReference>
<dbReference type="Gene3D" id="3.50.50.60">
    <property type="entry name" value="FAD/NAD(P)-binding domain"/>
    <property type="match status" value="1"/>
</dbReference>
<evidence type="ECO:0000256" key="4">
    <source>
        <dbReference type="ARBA" id="ARBA00022691"/>
    </source>
</evidence>
<proteinExistence type="inferred from homology"/>
<organism evidence="10">
    <name type="scientific">Floropilus chiversii</name>
    <name type="common">Chaetomium chiversii</name>
    <dbReference type="NCBI Taxonomy" id="2587399"/>
    <lineage>
        <taxon>Eukaryota</taxon>
        <taxon>Fungi</taxon>
        <taxon>Dikarya</taxon>
        <taxon>Ascomycota</taxon>
        <taxon>Pezizomycotina</taxon>
        <taxon>Sordariomycetes</taxon>
        <taxon>Sordariomycetidae</taxon>
        <taxon>Sordariales</taxon>
        <taxon>Chaetomiaceae</taxon>
        <taxon>Floropilus</taxon>
    </lineage>
</organism>
<dbReference type="SUPFAM" id="SSF46785">
    <property type="entry name" value="Winged helix' DNA-binding domain"/>
    <property type="match status" value="1"/>
</dbReference>
<dbReference type="GO" id="GO:0004497">
    <property type="term" value="F:monooxygenase activity"/>
    <property type="evidence" value="ECO:0007669"/>
    <property type="project" value="UniProtKB-KW"/>
</dbReference>
<protein>
    <submittedName>
        <fullName evidence="10">Putative flavin-dependent halogenase/O-methyltransferase bifunctional protein</fullName>
    </submittedName>
</protein>
<feature type="domain" description="O-methyltransferase dimerisation" evidence="9">
    <location>
        <begin position="684"/>
        <end position="762"/>
    </location>
</feature>